<keyword evidence="1" id="KW-1185">Reference proteome</keyword>
<organism evidence="1 2">
    <name type="scientific">Salmo salar</name>
    <name type="common">Atlantic salmon</name>
    <dbReference type="NCBI Taxonomy" id="8030"/>
    <lineage>
        <taxon>Eukaryota</taxon>
        <taxon>Metazoa</taxon>
        <taxon>Chordata</taxon>
        <taxon>Craniata</taxon>
        <taxon>Vertebrata</taxon>
        <taxon>Euteleostomi</taxon>
        <taxon>Actinopterygii</taxon>
        <taxon>Neopterygii</taxon>
        <taxon>Teleostei</taxon>
        <taxon>Protacanthopterygii</taxon>
        <taxon>Salmoniformes</taxon>
        <taxon>Salmonidae</taxon>
        <taxon>Salmoninae</taxon>
        <taxon>Salmo</taxon>
    </lineage>
</organism>
<protein>
    <submittedName>
        <fullName evidence="2">Uncharacterized protein</fullName>
    </submittedName>
</protein>
<dbReference type="RefSeq" id="XP_014020282.1">
    <property type="nucleotide sequence ID" value="XM_014164807.2"/>
</dbReference>
<sequence length="238" mass="26336">MPDLSSVTQDLFKLISQSKKLPTAVVQPHYIPSILHTATGKNRSTLIMPTRRCLAMVSESLPSRAVSGHGVKVFPPGRCLAMVSESIPSYVRRIPLFSLNQAIQKINVFWDSVASGDNAGPAGFLMEELKRITGVGTKAPMYFLCLTELKRLEHVQGVGTSAMYKILSDAYLIGITMTFPTLNLPNDSTLVSEVPFTDHPLSRPWLFVVTLQPYYKIDTIICFPHQHTIPHNNKAKTG</sequence>
<proteinExistence type="predicted"/>
<dbReference type="GeneID" id="106582079"/>
<gene>
    <name evidence="2" type="primary">LOC106582079</name>
</gene>
<evidence type="ECO:0000313" key="1">
    <source>
        <dbReference type="Proteomes" id="UP001652741"/>
    </source>
</evidence>
<evidence type="ECO:0000313" key="2">
    <source>
        <dbReference type="RefSeq" id="XP_014020282.1"/>
    </source>
</evidence>
<dbReference type="Proteomes" id="UP001652741">
    <property type="component" value="Chromosome ssa21"/>
</dbReference>
<name>A0A1S3NY19_SALSA</name>
<accession>A0A1S3NY19</accession>
<dbReference type="KEGG" id="sasa:106582079"/>
<dbReference type="OrthoDB" id="5987638at2759"/>
<dbReference type="AlphaFoldDB" id="A0A1S3NY19"/>
<reference evidence="2" key="1">
    <citation type="submission" date="2025-08" db="UniProtKB">
        <authorList>
            <consortium name="RefSeq"/>
        </authorList>
    </citation>
    <scope>IDENTIFICATION</scope>
</reference>